<name>A0AAJ1MK82_9SPIO</name>
<dbReference type="Pfam" id="PF14052">
    <property type="entry name" value="Caps_assemb_Wzi"/>
    <property type="match status" value="1"/>
</dbReference>
<accession>A0AAJ1MK82</accession>
<comment type="caution">
    <text evidence="2">The sequence shown here is derived from an EMBL/GenBank/DDBJ whole genome shotgun (WGS) entry which is preliminary data.</text>
</comment>
<reference evidence="2 3" key="1">
    <citation type="submission" date="2022-12" db="EMBL/GenBank/DDBJ databases">
        <title>Metagenome assembled genome from gulf of manar.</title>
        <authorList>
            <person name="Kohli P."/>
            <person name="Pk S."/>
            <person name="Venkata Ramana C."/>
            <person name="Sasikala C."/>
        </authorList>
    </citation>
    <scope>NUCLEOTIDE SEQUENCE [LARGE SCALE GENOMIC DNA]</scope>
    <source>
        <strain evidence="2">JB008</strain>
    </source>
</reference>
<feature type="chain" id="PRO_5042516292" evidence="1">
    <location>
        <begin position="21"/>
        <end position="543"/>
    </location>
</feature>
<dbReference type="Proteomes" id="UP001221217">
    <property type="component" value="Unassembled WGS sequence"/>
</dbReference>
<dbReference type="AlphaFoldDB" id="A0AAJ1MK82"/>
<dbReference type="InterPro" id="IPR026950">
    <property type="entry name" value="Caps_assemb_Wzi"/>
</dbReference>
<feature type="signal peptide" evidence="1">
    <location>
        <begin position="1"/>
        <end position="20"/>
    </location>
</feature>
<protein>
    <submittedName>
        <fullName evidence="2">Capsule assembly Wzi family protein</fullName>
    </submittedName>
</protein>
<sequence length="543" mass="61515">MKRTLLLLLLVTAMPFLLFAGTNTSLSLDSGAYIYQILDYAELKGIIPKIKQEKPYVNSLVYSNLQLILEQDDKLTDSELKIINNYLDNNEIDGGFAFSAVAESDNNLLLSDLSHPHSINGLGLQVEGDVFDFLSLNVVFSMLLDRTNEEAFIPYSFYKTWDHHHMDPETRVDSSTEEFAISNRSSEELAAATEDGSAYVRIGRFNRNWGPGEHSLLLSDTARPFIGLESGFPLSDLAYITTVTGSLGSTVGADTSEEQKMLSAHRLTIYPADWLSFAFYESVVFGKRFELAYISPISIYMVSQMGTAGDRDNSTMGLEFELNPVNWFNVYGEFFVDEIEHDKFDQLFTYVKNIFAYKAGVEAPVPVLPFAVARFQYTKLEPYVYTHYAESRYYFAYNQEININYTNDGACIGYPLQPNSDQFLVNFSFIPAAGFEVDVDISYIRHGDNPDAEDDEYLIMGDIDEDLDYSNVDEYPEKDFLNDGIYEKILSFAADVSYTFKKVPVSLNLGYGFAWSRNYNNIEGNTNFKNIITIGGSYKQQLW</sequence>
<dbReference type="InterPro" id="IPR038636">
    <property type="entry name" value="Wzi_sf"/>
</dbReference>
<evidence type="ECO:0000313" key="3">
    <source>
        <dbReference type="Proteomes" id="UP001221217"/>
    </source>
</evidence>
<dbReference type="Gene3D" id="2.40.160.130">
    <property type="entry name" value="Capsule assembly protein Wzi"/>
    <property type="match status" value="1"/>
</dbReference>
<keyword evidence="1" id="KW-0732">Signal</keyword>
<evidence type="ECO:0000313" key="2">
    <source>
        <dbReference type="EMBL" id="MDC7226546.1"/>
    </source>
</evidence>
<evidence type="ECO:0000256" key="1">
    <source>
        <dbReference type="SAM" id="SignalP"/>
    </source>
</evidence>
<gene>
    <name evidence="2" type="ORF">PQJ61_07255</name>
</gene>
<proteinExistence type="predicted"/>
<organism evidence="2 3">
    <name type="scientific">Candidatus Thalassospirochaeta sargassi</name>
    <dbReference type="NCBI Taxonomy" id="3119039"/>
    <lineage>
        <taxon>Bacteria</taxon>
        <taxon>Pseudomonadati</taxon>
        <taxon>Spirochaetota</taxon>
        <taxon>Spirochaetia</taxon>
        <taxon>Spirochaetales</taxon>
        <taxon>Spirochaetaceae</taxon>
        <taxon>Candidatus Thalassospirochaeta</taxon>
    </lineage>
</organism>
<dbReference type="EMBL" id="JAQQAL010000014">
    <property type="protein sequence ID" value="MDC7226546.1"/>
    <property type="molecule type" value="Genomic_DNA"/>
</dbReference>